<comment type="caution">
    <text evidence="1">The sequence shown here is derived from an EMBL/GenBank/DDBJ whole genome shotgun (WGS) entry which is preliminary data.</text>
</comment>
<accession>A0ABR2HJR7</accession>
<protein>
    <submittedName>
        <fullName evidence="1">Uncharacterized protein</fullName>
    </submittedName>
</protein>
<dbReference type="EMBL" id="JAPFFF010000027">
    <property type="protein sequence ID" value="KAK8848094.1"/>
    <property type="molecule type" value="Genomic_DNA"/>
</dbReference>
<gene>
    <name evidence="1" type="ORF">M9Y10_019150</name>
</gene>
<reference evidence="1 2" key="1">
    <citation type="submission" date="2024-04" db="EMBL/GenBank/DDBJ databases">
        <title>Tritrichomonas musculus Genome.</title>
        <authorList>
            <person name="Alves-Ferreira E."/>
            <person name="Grigg M."/>
            <person name="Lorenzi H."/>
            <person name="Galac M."/>
        </authorList>
    </citation>
    <scope>NUCLEOTIDE SEQUENCE [LARGE SCALE GENOMIC DNA]</scope>
    <source>
        <strain evidence="1 2">EAF2021</strain>
    </source>
</reference>
<sequence>MSQEQTSSKPTYQNTFLLIHDDELIDINTEDFKAEAARRDFIEWNDSWKTKPNDVFKHQIRVESSNSNQQDDDF</sequence>
<organism evidence="1 2">
    <name type="scientific">Tritrichomonas musculus</name>
    <dbReference type="NCBI Taxonomy" id="1915356"/>
    <lineage>
        <taxon>Eukaryota</taxon>
        <taxon>Metamonada</taxon>
        <taxon>Parabasalia</taxon>
        <taxon>Tritrichomonadida</taxon>
        <taxon>Tritrichomonadidae</taxon>
        <taxon>Tritrichomonas</taxon>
    </lineage>
</organism>
<name>A0ABR2HJR7_9EUKA</name>
<evidence type="ECO:0000313" key="1">
    <source>
        <dbReference type="EMBL" id="KAK8848094.1"/>
    </source>
</evidence>
<evidence type="ECO:0000313" key="2">
    <source>
        <dbReference type="Proteomes" id="UP001470230"/>
    </source>
</evidence>
<dbReference type="Proteomes" id="UP001470230">
    <property type="component" value="Unassembled WGS sequence"/>
</dbReference>
<proteinExistence type="predicted"/>
<keyword evidence="2" id="KW-1185">Reference proteome</keyword>